<feature type="transmembrane region" description="Helical" evidence="10">
    <location>
        <begin position="97"/>
        <end position="117"/>
    </location>
</feature>
<protein>
    <recommendedName>
        <fullName evidence="3 10">Protein-S-isoprenylcysteine O-methyltransferase</fullName>
        <ecNumber evidence="3 10">2.1.1.100</ecNumber>
    </recommendedName>
</protein>
<dbReference type="GO" id="GO:0032259">
    <property type="term" value="P:methylation"/>
    <property type="evidence" value="ECO:0007669"/>
    <property type="project" value="UniProtKB-KW"/>
</dbReference>
<reference evidence="12 13" key="1">
    <citation type="submission" date="2024-02" db="EMBL/GenBank/DDBJ databases">
        <title>De novo assembly and annotation of 12 fungi associated with fruit tree decline syndrome in Ontario, Canada.</title>
        <authorList>
            <person name="Sulman M."/>
            <person name="Ellouze W."/>
            <person name="Ilyukhin E."/>
        </authorList>
    </citation>
    <scope>NUCLEOTIDE SEQUENCE [LARGE SCALE GENOMIC DNA]</scope>
    <source>
        <strain evidence="12 13">M42-189</strain>
    </source>
</reference>
<comment type="subcellular location">
    <subcellularLocation>
        <location evidence="10">Endoplasmic reticulum membrane</location>
        <topology evidence="10">Multi-pass membrane protein</topology>
    </subcellularLocation>
    <subcellularLocation>
        <location evidence="1">Membrane</location>
        <topology evidence="1">Multi-pass membrane protein</topology>
    </subcellularLocation>
</comment>
<feature type="transmembrane region" description="Helical" evidence="10">
    <location>
        <begin position="163"/>
        <end position="183"/>
    </location>
</feature>
<feature type="transmembrane region" description="Helical" evidence="10">
    <location>
        <begin position="222"/>
        <end position="250"/>
    </location>
</feature>
<proteinExistence type="inferred from homology"/>
<dbReference type="PANTHER" id="PTHR12714:SF9">
    <property type="entry name" value="PROTEIN-S-ISOPRENYLCYSTEINE O-METHYLTRANSFERASE"/>
    <property type="match status" value="1"/>
</dbReference>
<evidence type="ECO:0000256" key="2">
    <source>
        <dbReference type="ARBA" id="ARBA00009140"/>
    </source>
</evidence>
<accession>A0ABR3RL86</accession>
<dbReference type="InterPro" id="IPR025770">
    <property type="entry name" value="PPMT_MeTrfase"/>
</dbReference>
<keyword evidence="9 10" id="KW-0472">Membrane</keyword>
<dbReference type="PANTHER" id="PTHR12714">
    <property type="entry name" value="PROTEIN-S ISOPRENYLCYSTEINE O-METHYLTRANSFERASE"/>
    <property type="match status" value="1"/>
</dbReference>
<evidence type="ECO:0000256" key="3">
    <source>
        <dbReference type="ARBA" id="ARBA00012151"/>
    </source>
</evidence>
<dbReference type="GO" id="GO:0008168">
    <property type="term" value="F:methyltransferase activity"/>
    <property type="evidence" value="ECO:0007669"/>
    <property type="project" value="UniProtKB-KW"/>
</dbReference>
<comment type="caution">
    <text evidence="12">The sequence shown here is derived from an EMBL/GenBank/DDBJ whole genome shotgun (WGS) entry which is preliminary data.</text>
</comment>
<dbReference type="EC" id="2.1.1.100" evidence="3 10"/>
<dbReference type="PROSITE" id="PS51564">
    <property type="entry name" value="SAM_ICMT"/>
    <property type="match status" value="1"/>
</dbReference>
<evidence type="ECO:0000256" key="1">
    <source>
        <dbReference type="ARBA" id="ARBA00004141"/>
    </source>
</evidence>
<evidence type="ECO:0000256" key="6">
    <source>
        <dbReference type="ARBA" id="ARBA00022691"/>
    </source>
</evidence>
<keyword evidence="4 10" id="KW-0489">Methyltransferase</keyword>
<organism evidence="12 13">
    <name type="scientific">Paraconiothyrium brasiliense</name>
    <dbReference type="NCBI Taxonomy" id="300254"/>
    <lineage>
        <taxon>Eukaryota</taxon>
        <taxon>Fungi</taxon>
        <taxon>Dikarya</taxon>
        <taxon>Ascomycota</taxon>
        <taxon>Pezizomycotina</taxon>
        <taxon>Dothideomycetes</taxon>
        <taxon>Pleosporomycetidae</taxon>
        <taxon>Pleosporales</taxon>
        <taxon>Massarineae</taxon>
        <taxon>Didymosphaeriaceae</taxon>
        <taxon>Paraconiothyrium</taxon>
    </lineage>
</organism>
<dbReference type="Pfam" id="PF04140">
    <property type="entry name" value="ICMT"/>
    <property type="match status" value="1"/>
</dbReference>
<evidence type="ECO:0000256" key="8">
    <source>
        <dbReference type="ARBA" id="ARBA00022989"/>
    </source>
</evidence>
<keyword evidence="7 10" id="KW-0812">Transmembrane</keyword>
<feature type="transmembrane region" description="Helical" evidence="10">
    <location>
        <begin position="137"/>
        <end position="156"/>
    </location>
</feature>
<keyword evidence="13" id="KW-1185">Reference proteome</keyword>
<evidence type="ECO:0000256" key="11">
    <source>
        <dbReference type="SAM" id="MobiDB-lite"/>
    </source>
</evidence>
<keyword evidence="6 10" id="KW-0949">S-adenosyl-L-methionine</keyword>
<sequence length="271" mass="30576">MAQNGAPSSPHVDISFPVNRPAEPGKWTPELDAQLRAREASNIQLKKTILPRYLWPGGDRSLAGIAIRAFLLGVSGAVGFLLTAALAYSCIRLWRPFFFLGVLSVFHFLEFWTTAAYNTPTAYISSFLLTNGSRYRQAHTVAFIEAIITSYFFPAWQARIHPPWVIALGVVMIAIGQIVRSLAMVQAGTNFNHQVQQQKNEGHELVTTGLYSVFRHPSYFGFFWWGLGTQVALGNTVSFVGYAIVLWYFFYRRITRKPTAFVGRNMLKFNR</sequence>
<evidence type="ECO:0000256" key="10">
    <source>
        <dbReference type="RuleBase" id="RU362022"/>
    </source>
</evidence>
<evidence type="ECO:0000256" key="7">
    <source>
        <dbReference type="ARBA" id="ARBA00022692"/>
    </source>
</evidence>
<comment type="catalytic activity">
    <reaction evidence="10">
        <text>[protein]-C-terminal S-[(2E,6E)-farnesyl]-L-cysteine + S-adenosyl-L-methionine = [protein]-C-terminal S-[(2E,6E)-farnesyl]-L-cysteine methyl ester + S-adenosyl-L-homocysteine</text>
        <dbReference type="Rhea" id="RHEA:21672"/>
        <dbReference type="Rhea" id="RHEA-COMP:12125"/>
        <dbReference type="Rhea" id="RHEA-COMP:12126"/>
        <dbReference type="ChEBI" id="CHEBI:57856"/>
        <dbReference type="ChEBI" id="CHEBI:59789"/>
        <dbReference type="ChEBI" id="CHEBI:90510"/>
        <dbReference type="ChEBI" id="CHEBI:90511"/>
        <dbReference type="EC" id="2.1.1.100"/>
    </reaction>
</comment>
<dbReference type="EMBL" id="JAKJXO020000005">
    <property type="protein sequence ID" value="KAL1605152.1"/>
    <property type="molecule type" value="Genomic_DNA"/>
</dbReference>
<keyword evidence="10" id="KW-0256">Endoplasmic reticulum</keyword>
<gene>
    <name evidence="12" type="primary">STE14</name>
    <name evidence="12" type="ORF">SLS60_004695</name>
</gene>
<evidence type="ECO:0000313" key="13">
    <source>
        <dbReference type="Proteomes" id="UP001521785"/>
    </source>
</evidence>
<evidence type="ECO:0000256" key="4">
    <source>
        <dbReference type="ARBA" id="ARBA00022603"/>
    </source>
</evidence>
<dbReference type="InterPro" id="IPR007269">
    <property type="entry name" value="ICMT_MeTrfase"/>
</dbReference>
<evidence type="ECO:0000313" key="12">
    <source>
        <dbReference type="EMBL" id="KAL1605152.1"/>
    </source>
</evidence>
<keyword evidence="5" id="KW-0808">Transferase</keyword>
<feature type="region of interest" description="Disordered" evidence="11">
    <location>
        <begin position="1"/>
        <end position="24"/>
    </location>
</feature>
<dbReference type="Proteomes" id="UP001521785">
    <property type="component" value="Unassembled WGS sequence"/>
</dbReference>
<name>A0ABR3RL86_9PLEO</name>
<evidence type="ECO:0000256" key="9">
    <source>
        <dbReference type="ARBA" id="ARBA00023136"/>
    </source>
</evidence>
<keyword evidence="8 10" id="KW-1133">Transmembrane helix</keyword>
<comment type="similarity">
    <text evidence="2 10">Belongs to the class VI-like SAM-binding methyltransferase superfamily. Isoprenylcysteine carboxyl methyltransferase family.</text>
</comment>
<dbReference type="Gene3D" id="1.20.120.1630">
    <property type="match status" value="1"/>
</dbReference>
<evidence type="ECO:0000256" key="5">
    <source>
        <dbReference type="ARBA" id="ARBA00022679"/>
    </source>
</evidence>
<feature type="transmembrane region" description="Helical" evidence="10">
    <location>
        <begin position="65"/>
        <end position="90"/>
    </location>
</feature>